<dbReference type="GeneID" id="75050678"/>
<keyword evidence="1" id="KW-0472">Membrane</keyword>
<feature type="transmembrane region" description="Helical" evidence="1">
    <location>
        <begin position="20"/>
        <end position="39"/>
    </location>
</feature>
<feature type="transmembrane region" description="Helical" evidence="1">
    <location>
        <begin position="212"/>
        <end position="233"/>
    </location>
</feature>
<sequence length="247" mass="28284">MLNYIVSENLKQKNTFAKKLIWLAPIITILLNIFAPIWYQQNSYNWWYILLHTGLVTLLCILVMQRDSGKLKYRAIFPLPVNLESVWQGKILLCSFYMILSNVLFMVFNLIGGYVIYLIYDIPMKVSIMQAITGTFCIIVASLWNIPLCFWLIKKIGIFCSLIINVGLSFILGALLSNMGIWMLCPYSWVPRLMIPTLNILPNGEPALTSELSVPIILIIVILIIAVLLFLLLTKITAYLFTRQEAK</sequence>
<protein>
    <submittedName>
        <fullName evidence="2">Lantibiotic immunity ABC transporter MutE/EpiE family permease subunit</fullName>
    </submittedName>
</protein>
<dbReference type="Proteomes" id="UP000515789">
    <property type="component" value="Chromosome"/>
</dbReference>
<organism evidence="2 3">
    <name type="scientific">Blautia producta</name>
    <dbReference type="NCBI Taxonomy" id="33035"/>
    <lineage>
        <taxon>Bacteria</taxon>
        <taxon>Bacillati</taxon>
        <taxon>Bacillota</taxon>
        <taxon>Clostridia</taxon>
        <taxon>Lachnospirales</taxon>
        <taxon>Lachnospiraceae</taxon>
        <taxon>Blautia</taxon>
    </lineage>
</organism>
<feature type="transmembrane region" description="Helical" evidence="1">
    <location>
        <begin position="45"/>
        <end position="64"/>
    </location>
</feature>
<evidence type="ECO:0000256" key="1">
    <source>
        <dbReference type="SAM" id="Phobius"/>
    </source>
</evidence>
<dbReference type="RefSeq" id="WP_018597933.1">
    <property type="nucleotide sequence ID" value="NZ_CABLBP010000008.1"/>
</dbReference>
<feature type="transmembrane region" description="Helical" evidence="1">
    <location>
        <begin position="126"/>
        <end position="146"/>
    </location>
</feature>
<evidence type="ECO:0000313" key="2">
    <source>
        <dbReference type="EMBL" id="QMW78180.1"/>
    </source>
</evidence>
<dbReference type="NCBIfam" id="TIGR03732">
    <property type="entry name" value="lanti_perm_MutE"/>
    <property type="match status" value="1"/>
</dbReference>
<feature type="transmembrane region" description="Helical" evidence="1">
    <location>
        <begin position="158"/>
        <end position="184"/>
    </location>
</feature>
<dbReference type="EMBL" id="CP039126">
    <property type="protein sequence ID" value="QMW78180.1"/>
    <property type="molecule type" value="Genomic_DNA"/>
</dbReference>
<name>A0A7G5MU87_9FIRM</name>
<accession>A0A7G5MU87</accession>
<proteinExistence type="predicted"/>
<evidence type="ECO:0000313" key="3">
    <source>
        <dbReference type="Proteomes" id="UP000515789"/>
    </source>
</evidence>
<reference evidence="2 3" key="1">
    <citation type="submission" date="2019-04" db="EMBL/GenBank/DDBJ databases">
        <authorList>
            <person name="Schori C."/>
            <person name="Ahrens C."/>
        </authorList>
    </citation>
    <scope>NUCLEOTIDE SEQUENCE [LARGE SCALE GENOMIC DNA]</scope>
    <source>
        <strain evidence="2 3">DSM 2950</strain>
    </source>
</reference>
<dbReference type="AlphaFoldDB" id="A0A7G5MU87"/>
<dbReference type="CDD" id="cd21807">
    <property type="entry name" value="ABC-2_lan_permease_MutE_EpiE-like"/>
    <property type="match status" value="1"/>
</dbReference>
<keyword evidence="1" id="KW-1133">Transmembrane helix</keyword>
<feature type="transmembrane region" description="Helical" evidence="1">
    <location>
        <begin position="96"/>
        <end position="120"/>
    </location>
</feature>
<keyword evidence="1" id="KW-0812">Transmembrane</keyword>
<dbReference type="InterPro" id="IPR021205">
    <property type="entry name" value="Lanti_perm_SpaE/MutE/EpiE-like"/>
</dbReference>
<gene>
    <name evidence="2" type="ORF">E5259_11560</name>
</gene>